<organism evidence="3 4">
    <name type="scientific">[Candida] arabinofermentans NRRL YB-2248</name>
    <dbReference type="NCBI Taxonomy" id="983967"/>
    <lineage>
        <taxon>Eukaryota</taxon>
        <taxon>Fungi</taxon>
        <taxon>Dikarya</taxon>
        <taxon>Ascomycota</taxon>
        <taxon>Saccharomycotina</taxon>
        <taxon>Pichiomycetes</taxon>
        <taxon>Pichiales</taxon>
        <taxon>Pichiaceae</taxon>
        <taxon>Ogataea</taxon>
        <taxon>Ogataea/Candida clade</taxon>
    </lineage>
</organism>
<gene>
    <name evidence="3" type="ORF">CANARDRAFT_30240</name>
</gene>
<name>A0A1E4SUI2_9ASCO</name>
<comment type="similarity">
    <text evidence="1 2">Belongs to the short-chain dehydrogenases/reductases (SDR) family.</text>
</comment>
<dbReference type="OrthoDB" id="4096546at2759"/>
<dbReference type="AlphaFoldDB" id="A0A1E4SUI2"/>
<dbReference type="InterPro" id="IPR051468">
    <property type="entry name" value="Fungal_SecMetab_SDRs"/>
</dbReference>
<dbReference type="GO" id="GO:0005737">
    <property type="term" value="C:cytoplasm"/>
    <property type="evidence" value="ECO:0007669"/>
    <property type="project" value="TreeGrafter"/>
</dbReference>
<keyword evidence="4" id="KW-1185">Reference proteome</keyword>
<evidence type="ECO:0000313" key="4">
    <source>
        <dbReference type="Proteomes" id="UP000094801"/>
    </source>
</evidence>
<dbReference type="GO" id="GO:0016491">
    <property type="term" value="F:oxidoreductase activity"/>
    <property type="evidence" value="ECO:0007669"/>
    <property type="project" value="TreeGrafter"/>
</dbReference>
<accession>A0A1E4SUI2</accession>
<dbReference type="GO" id="GO:0019748">
    <property type="term" value="P:secondary metabolic process"/>
    <property type="evidence" value="ECO:0007669"/>
    <property type="project" value="TreeGrafter"/>
</dbReference>
<sequence>MAIILITGANQGLGYALIKKLSKESKGNTILLGSRNKSNGEKAIESLSKEGIEASLIEIDITNDESIDKAVLEIDNKYGKLDILVNNAAISYDLSTTDFRDLFNSVLSTNVTSTFIMIKKFKPLLSKSSNAKIVNISSGLGSAQIVIDDTYGVLPESFYPYTISKAALNMGSILYSKELVKDNIKLVMIDPGYCSTNLNGYLGPKSPSDGVLAAFEAVTTDDWKTGEFLRHEPTDDKLTHNPW</sequence>
<evidence type="ECO:0000256" key="1">
    <source>
        <dbReference type="ARBA" id="ARBA00006484"/>
    </source>
</evidence>
<dbReference type="InterPro" id="IPR002347">
    <property type="entry name" value="SDR_fam"/>
</dbReference>
<dbReference type="Pfam" id="PF00106">
    <property type="entry name" value="adh_short"/>
    <property type="match status" value="1"/>
</dbReference>
<dbReference type="PRINTS" id="PR00080">
    <property type="entry name" value="SDRFAMILY"/>
</dbReference>
<protein>
    <submittedName>
        <fullName evidence="3">Uncharacterized protein</fullName>
    </submittedName>
</protein>
<proteinExistence type="inferred from homology"/>
<dbReference type="PRINTS" id="PR00081">
    <property type="entry name" value="GDHRDH"/>
</dbReference>
<dbReference type="EMBL" id="KV453867">
    <property type="protein sequence ID" value="ODV83148.1"/>
    <property type="molecule type" value="Genomic_DNA"/>
</dbReference>
<dbReference type="Proteomes" id="UP000094801">
    <property type="component" value="Unassembled WGS sequence"/>
</dbReference>
<reference evidence="4" key="1">
    <citation type="submission" date="2016-04" db="EMBL/GenBank/DDBJ databases">
        <title>Comparative genomics of biotechnologically important yeasts.</title>
        <authorList>
            <consortium name="DOE Joint Genome Institute"/>
            <person name="Riley R."/>
            <person name="Haridas S."/>
            <person name="Wolfe K.H."/>
            <person name="Lopes M.R."/>
            <person name="Hittinger C.T."/>
            <person name="Goker M."/>
            <person name="Salamov A."/>
            <person name="Wisecaver J."/>
            <person name="Long T.M."/>
            <person name="Aerts A.L."/>
            <person name="Barry K."/>
            <person name="Choi C."/>
            <person name="Clum A."/>
            <person name="Coughlan A.Y."/>
            <person name="Deshpande S."/>
            <person name="Douglass A.P."/>
            <person name="Hanson S.J."/>
            <person name="Klenk H.-P."/>
            <person name="Labutti K."/>
            <person name="Lapidus A."/>
            <person name="Lindquist E."/>
            <person name="Lipzen A."/>
            <person name="Meier-Kolthoff J.P."/>
            <person name="Ohm R.A."/>
            <person name="Otillar R.P."/>
            <person name="Pangilinan J."/>
            <person name="Peng Y."/>
            <person name="Rokas A."/>
            <person name="Rosa C.A."/>
            <person name="Scheuner C."/>
            <person name="Sibirny A.A."/>
            <person name="Slot J.C."/>
            <person name="Stielow J.B."/>
            <person name="Sun H."/>
            <person name="Kurtzman C.P."/>
            <person name="Blackwell M."/>
            <person name="Grigoriev I.V."/>
            <person name="Jeffries T.W."/>
        </authorList>
    </citation>
    <scope>NUCLEOTIDE SEQUENCE [LARGE SCALE GENOMIC DNA]</scope>
    <source>
        <strain evidence="4">NRRL YB-2248</strain>
    </source>
</reference>
<dbReference type="SUPFAM" id="SSF51735">
    <property type="entry name" value="NAD(P)-binding Rossmann-fold domains"/>
    <property type="match status" value="1"/>
</dbReference>
<dbReference type="InterPro" id="IPR036291">
    <property type="entry name" value="NAD(P)-bd_dom_sf"/>
</dbReference>
<dbReference type="Gene3D" id="3.40.50.720">
    <property type="entry name" value="NAD(P)-binding Rossmann-like Domain"/>
    <property type="match status" value="1"/>
</dbReference>
<dbReference type="STRING" id="983967.A0A1E4SUI2"/>
<evidence type="ECO:0000313" key="3">
    <source>
        <dbReference type="EMBL" id="ODV83148.1"/>
    </source>
</evidence>
<dbReference type="PANTHER" id="PTHR43544">
    <property type="entry name" value="SHORT-CHAIN DEHYDROGENASE/REDUCTASE"/>
    <property type="match status" value="1"/>
</dbReference>
<dbReference type="PANTHER" id="PTHR43544:SF32">
    <property type="entry name" value="CHAIN DEHYDROGENASE, PUTATIVE (AFU_ORTHOLOGUE AFUA_5G01530)-RELATED"/>
    <property type="match status" value="1"/>
</dbReference>
<evidence type="ECO:0000256" key="2">
    <source>
        <dbReference type="RuleBase" id="RU000363"/>
    </source>
</evidence>